<dbReference type="RefSeq" id="WP_181340551.1">
    <property type="nucleotide sequence ID" value="NZ_JAAKDE010000051.1"/>
</dbReference>
<feature type="domain" description="Glycosyltransferase 2-like" evidence="1">
    <location>
        <begin position="44"/>
        <end position="131"/>
    </location>
</feature>
<dbReference type="AlphaFoldDB" id="A0A8J6LJR6"/>
<reference evidence="2" key="1">
    <citation type="submission" date="2020-06" db="EMBL/GenBank/DDBJ databases">
        <title>Novel chitinolytic bacterium.</title>
        <authorList>
            <person name="Ungkulpasvich U."/>
            <person name="Kosugi A."/>
            <person name="Uke A."/>
        </authorList>
    </citation>
    <scope>NUCLEOTIDE SEQUENCE</scope>
    <source>
        <strain evidence="2">UUS1-1</strain>
    </source>
</reference>
<evidence type="ECO:0000259" key="1">
    <source>
        <dbReference type="Pfam" id="PF00535"/>
    </source>
</evidence>
<name>A0A8J6LJR6_9FIRM</name>
<accession>A0A8J6LJR6</accession>
<dbReference type="EMBL" id="JAAKDE010000051">
    <property type="protein sequence ID" value="MBA2134090.1"/>
    <property type="molecule type" value="Genomic_DNA"/>
</dbReference>
<keyword evidence="3" id="KW-1185">Reference proteome</keyword>
<evidence type="ECO:0000313" key="3">
    <source>
        <dbReference type="Proteomes" id="UP000657177"/>
    </source>
</evidence>
<organism evidence="2 3">
    <name type="scientific">Capillibacterium thermochitinicola</name>
    <dbReference type="NCBI Taxonomy" id="2699427"/>
    <lineage>
        <taxon>Bacteria</taxon>
        <taxon>Bacillati</taxon>
        <taxon>Bacillota</taxon>
        <taxon>Capillibacterium</taxon>
    </lineage>
</organism>
<evidence type="ECO:0000313" key="2">
    <source>
        <dbReference type="EMBL" id="MBA2134090.1"/>
    </source>
</evidence>
<proteinExistence type="predicted"/>
<dbReference type="InterPro" id="IPR001173">
    <property type="entry name" value="Glyco_trans_2-like"/>
</dbReference>
<dbReference type="Proteomes" id="UP000657177">
    <property type="component" value="Unassembled WGS sequence"/>
</dbReference>
<dbReference type="SUPFAM" id="SSF53448">
    <property type="entry name" value="Nucleotide-diphospho-sugar transferases"/>
    <property type="match status" value="1"/>
</dbReference>
<protein>
    <submittedName>
        <fullName evidence="2">Glycosyltransferase family 2 protein</fullName>
    </submittedName>
</protein>
<dbReference type="Gene3D" id="3.90.550.10">
    <property type="entry name" value="Spore Coat Polysaccharide Biosynthesis Protein SpsA, Chain A"/>
    <property type="match status" value="1"/>
</dbReference>
<dbReference type="InterPro" id="IPR029044">
    <property type="entry name" value="Nucleotide-diphossugar_trans"/>
</dbReference>
<comment type="caution">
    <text evidence="2">The sequence shown here is derived from an EMBL/GenBank/DDBJ whole genome shotgun (WGS) entry which is preliminary data.</text>
</comment>
<sequence length="257" mass="30103">MNVQVLIATTDQHDYSLLEKMNIQSDAIVANQCNRNEIVEFDYKGHRIKYLSFKEKGVGLNRNNALMRADAELSIIADDDMIFVDGYVDIVKKHFRENPDVDVIIFNLLERNSSRYVIKKKFRVRYWNFMRFGAARLVFKTRSITKHGLFFNLHFGGGAEYSAGEDTLFLYDCLKHGLKIIAVPDAIAILTNDRGSSWFEGYTDKYFYDKGVLFAAMSKRWSKLLCLQFAIRRRKLFEKEKTWYEAYKLMLKGLEDF</sequence>
<dbReference type="CDD" id="cd00761">
    <property type="entry name" value="Glyco_tranf_GTA_type"/>
    <property type="match status" value="1"/>
</dbReference>
<gene>
    <name evidence="2" type="ORF">G5B42_11190</name>
</gene>
<dbReference type="Pfam" id="PF00535">
    <property type="entry name" value="Glycos_transf_2"/>
    <property type="match status" value="1"/>
</dbReference>